<evidence type="ECO:0000256" key="8">
    <source>
        <dbReference type="ARBA" id="ARBA00023034"/>
    </source>
</evidence>
<dbReference type="GO" id="GO:0006888">
    <property type="term" value="P:endoplasmic reticulum to Golgi vesicle-mediated transport"/>
    <property type="evidence" value="ECO:0007669"/>
    <property type="project" value="InterPro"/>
</dbReference>
<dbReference type="GO" id="GO:0048219">
    <property type="term" value="P:inter-Golgi cisterna vesicle-mediated transport"/>
    <property type="evidence" value="ECO:0007669"/>
    <property type="project" value="TreeGrafter"/>
</dbReference>
<comment type="subcellular location">
    <subcellularLocation>
        <location evidence="1">Golgi apparatus membrane</location>
        <topology evidence="1">Single-pass type IV membrane protein</topology>
    </subcellularLocation>
</comment>
<keyword evidence="4" id="KW-0813">Transport</keyword>
<evidence type="ECO:0000256" key="9">
    <source>
        <dbReference type="ARBA" id="ARBA00023136"/>
    </source>
</evidence>
<evidence type="ECO:0000256" key="6">
    <source>
        <dbReference type="ARBA" id="ARBA00022927"/>
    </source>
</evidence>
<feature type="transmembrane region" description="Helical" evidence="12">
    <location>
        <begin position="488"/>
        <end position="506"/>
    </location>
</feature>
<dbReference type="GO" id="GO:0031201">
    <property type="term" value="C:SNARE complex"/>
    <property type="evidence" value="ECO:0007669"/>
    <property type="project" value="TreeGrafter"/>
</dbReference>
<feature type="coiled-coil region" evidence="10">
    <location>
        <begin position="328"/>
        <end position="387"/>
    </location>
</feature>
<feature type="compositionally biased region" description="Low complexity" evidence="11">
    <location>
        <begin position="251"/>
        <end position="270"/>
    </location>
</feature>
<keyword evidence="9 12" id="KW-0472">Membrane</keyword>
<keyword evidence="5 12" id="KW-0812">Transmembrane</keyword>
<evidence type="ECO:0000256" key="12">
    <source>
        <dbReference type="SAM" id="Phobius"/>
    </source>
</evidence>
<keyword evidence="8" id="KW-0333">Golgi apparatus</keyword>
<comment type="similarity">
    <text evidence="2">Belongs to the GOSR1 family.</text>
</comment>
<evidence type="ECO:0000313" key="13">
    <source>
        <dbReference type="EMBL" id="CAD7258707.1"/>
    </source>
</evidence>
<feature type="region of interest" description="Disordered" evidence="11">
    <location>
        <begin position="243"/>
        <end position="271"/>
    </location>
</feature>
<dbReference type="EMBL" id="OC000936">
    <property type="protein sequence ID" value="CAD7258707.1"/>
    <property type="molecule type" value="Genomic_DNA"/>
</dbReference>
<sequence>MFGITREKNLASRVNLVQEESGRDNGVTFTARRSCLRRDLIGSTVPNISDKADEVEMSLTLAKQLAPVRPLALSSASLKPILLDGGRKGERRGLVSQPNKVSFRTNKNSWIMETSVSGVVFDCCTHAHIREEWGGRRDFQVERALLLSQCRLWHACKQAIPIERLPYVGEDSANIFGLRVSCGQHNEPSSLLSQFSRLKRYLFIQYCDPRANKRQKLWPLDMKKLKTPVLDLGPGRVYRGFPRRRGNDTYVPPSRSAVSSSGSGAEVPPSRISNDELQTYYNLRKQARQLENEIDLKLVSFSKLGTGHSSPKLESEDTVLLLSGEHMFETMALEIEQLLAKLSQLNEQMGEISSSQTNTSSGVLHTMQRHREILQDYKQEFHKTRSNYQARREKEELLKSVRKDIDSYKSSGLNRRMDLYLKENEHIRSSDRLIDDQISIAVETRDHLVSQRLTFKRFQTKINDISNRFPVVNSLLQRINIRKRRDSIIIGLLIGICTVLLLMFLFT</sequence>
<dbReference type="AlphaFoldDB" id="A0A7R9AR25"/>
<evidence type="ECO:0000256" key="10">
    <source>
        <dbReference type="SAM" id="Coils"/>
    </source>
</evidence>
<dbReference type="InterPro" id="IPR023601">
    <property type="entry name" value="Golgi_SNAP_su1"/>
</dbReference>
<dbReference type="GO" id="GO:0005484">
    <property type="term" value="F:SNAP receptor activity"/>
    <property type="evidence" value="ECO:0007669"/>
    <property type="project" value="TreeGrafter"/>
</dbReference>
<dbReference type="GO" id="GO:0000139">
    <property type="term" value="C:Golgi membrane"/>
    <property type="evidence" value="ECO:0007669"/>
    <property type="project" value="UniProtKB-SubCell"/>
</dbReference>
<name>A0A7R9AR25_TIMSH</name>
<keyword evidence="10" id="KW-0175">Coiled coil</keyword>
<dbReference type="GO" id="GO:0005801">
    <property type="term" value="C:cis-Golgi network"/>
    <property type="evidence" value="ECO:0007669"/>
    <property type="project" value="InterPro"/>
</dbReference>
<evidence type="ECO:0000256" key="4">
    <source>
        <dbReference type="ARBA" id="ARBA00022448"/>
    </source>
</evidence>
<keyword evidence="6" id="KW-0653">Protein transport</keyword>
<evidence type="ECO:0000256" key="5">
    <source>
        <dbReference type="ARBA" id="ARBA00022692"/>
    </source>
</evidence>
<evidence type="ECO:0000256" key="3">
    <source>
        <dbReference type="ARBA" id="ARBA00015612"/>
    </source>
</evidence>
<dbReference type="Pfam" id="PF12352">
    <property type="entry name" value="V-SNARE_C"/>
    <property type="match status" value="1"/>
</dbReference>
<reference evidence="13" key="1">
    <citation type="submission" date="2020-11" db="EMBL/GenBank/DDBJ databases">
        <authorList>
            <person name="Tran Van P."/>
        </authorList>
    </citation>
    <scope>NUCLEOTIDE SEQUENCE</scope>
</reference>
<keyword evidence="7 12" id="KW-1133">Transmembrane helix</keyword>
<dbReference type="GO" id="GO:0006906">
    <property type="term" value="P:vesicle fusion"/>
    <property type="evidence" value="ECO:0007669"/>
    <property type="project" value="TreeGrafter"/>
</dbReference>
<dbReference type="CDD" id="cd15864">
    <property type="entry name" value="SNARE_GS28"/>
    <property type="match status" value="1"/>
</dbReference>
<dbReference type="PANTHER" id="PTHR21094:SF2">
    <property type="entry name" value="GOLGI SNAP RECEPTOR COMPLEX MEMBER 1"/>
    <property type="match status" value="1"/>
</dbReference>
<accession>A0A7R9AR25</accession>
<evidence type="ECO:0000256" key="7">
    <source>
        <dbReference type="ARBA" id="ARBA00022989"/>
    </source>
</evidence>
<organism evidence="13">
    <name type="scientific">Timema shepardi</name>
    <name type="common">Walking stick</name>
    <dbReference type="NCBI Taxonomy" id="629360"/>
    <lineage>
        <taxon>Eukaryota</taxon>
        <taxon>Metazoa</taxon>
        <taxon>Ecdysozoa</taxon>
        <taxon>Arthropoda</taxon>
        <taxon>Hexapoda</taxon>
        <taxon>Insecta</taxon>
        <taxon>Pterygota</taxon>
        <taxon>Neoptera</taxon>
        <taxon>Polyneoptera</taxon>
        <taxon>Phasmatodea</taxon>
        <taxon>Timematodea</taxon>
        <taxon>Timematoidea</taxon>
        <taxon>Timematidae</taxon>
        <taxon>Timema</taxon>
    </lineage>
</organism>
<evidence type="ECO:0000256" key="2">
    <source>
        <dbReference type="ARBA" id="ARBA00008473"/>
    </source>
</evidence>
<dbReference type="PANTHER" id="PTHR21094">
    <property type="entry name" value="GOS-28 SNARE- RELATED"/>
    <property type="match status" value="1"/>
</dbReference>
<gene>
    <name evidence="13" type="ORF">TSIB3V08_LOCUS2931</name>
</gene>
<dbReference type="GO" id="GO:0005797">
    <property type="term" value="C:Golgi medial cisterna"/>
    <property type="evidence" value="ECO:0007669"/>
    <property type="project" value="TreeGrafter"/>
</dbReference>
<evidence type="ECO:0000256" key="11">
    <source>
        <dbReference type="SAM" id="MobiDB-lite"/>
    </source>
</evidence>
<proteinExistence type="inferred from homology"/>
<dbReference type="GO" id="GO:0015031">
    <property type="term" value="P:protein transport"/>
    <property type="evidence" value="ECO:0007669"/>
    <property type="project" value="UniProtKB-KW"/>
</dbReference>
<protein>
    <recommendedName>
        <fullName evidence="3">Golgi SNAP receptor complex member 1</fullName>
    </recommendedName>
</protein>
<evidence type="ECO:0000256" key="1">
    <source>
        <dbReference type="ARBA" id="ARBA00004409"/>
    </source>
</evidence>